<evidence type="ECO:0000313" key="1">
    <source>
        <dbReference type="EMBL" id="KAK8881156.1"/>
    </source>
</evidence>
<keyword evidence="2" id="KW-1185">Reference proteome</keyword>
<dbReference type="Proteomes" id="UP001470230">
    <property type="component" value="Unassembled WGS sequence"/>
</dbReference>
<comment type="caution">
    <text evidence="1">The sequence shown here is derived from an EMBL/GenBank/DDBJ whole genome shotgun (WGS) entry which is preliminary data.</text>
</comment>
<proteinExistence type="predicted"/>
<name>A0ABR2JQI8_9EUKA</name>
<dbReference type="EMBL" id="JAPFFF010000010">
    <property type="protein sequence ID" value="KAK8881156.1"/>
    <property type="molecule type" value="Genomic_DNA"/>
</dbReference>
<sequence>MNTKSSLVKDMNKHFANALALIEDGAADNNAQIREEMKQFFTRAEEIEKEIAKFEVASINKVKKSELYAIENQKGEVMNFLSNFEEKINQIEDQIRAVLGDTSPLLNC</sequence>
<organism evidence="1 2">
    <name type="scientific">Tritrichomonas musculus</name>
    <dbReference type="NCBI Taxonomy" id="1915356"/>
    <lineage>
        <taxon>Eukaryota</taxon>
        <taxon>Metamonada</taxon>
        <taxon>Parabasalia</taxon>
        <taxon>Tritrichomonadida</taxon>
        <taxon>Tritrichomonadidae</taxon>
        <taxon>Tritrichomonas</taxon>
    </lineage>
</organism>
<gene>
    <name evidence="1" type="ORF">M9Y10_003886</name>
</gene>
<reference evidence="1 2" key="1">
    <citation type="submission" date="2024-04" db="EMBL/GenBank/DDBJ databases">
        <title>Tritrichomonas musculus Genome.</title>
        <authorList>
            <person name="Alves-Ferreira E."/>
            <person name="Grigg M."/>
            <person name="Lorenzi H."/>
            <person name="Galac M."/>
        </authorList>
    </citation>
    <scope>NUCLEOTIDE SEQUENCE [LARGE SCALE GENOMIC DNA]</scope>
    <source>
        <strain evidence="1 2">EAF2021</strain>
    </source>
</reference>
<accession>A0ABR2JQI8</accession>
<evidence type="ECO:0000313" key="2">
    <source>
        <dbReference type="Proteomes" id="UP001470230"/>
    </source>
</evidence>
<protein>
    <submittedName>
        <fullName evidence="1">Uncharacterized protein</fullName>
    </submittedName>
</protein>